<feature type="transmembrane region" description="Helical" evidence="5">
    <location>
        <begin position="199"/>
        <end position="215"/>
    </location>
</feature>
<name>A0ABS9ZSE2_9SPHI</name>
<feature type="transmembrane region" description="Helical" evidence="5">
    <location>
        <begin position="312"/>
        <end position="332"/>
    </location>
</feature>
<organism evidence="7 8">
    <name type="scientific">Pedobacter montanisoli</name>
    <dbReference type="NCBI Taxonomy" id="2923277"/>
    <lineage>
        <taxon>Bacteria</taxon>
        <taxon>Pseudomonadati</taxon>
        <taxon>Bacteroidota</taxon>
        <taxon>Sphingobacteriia</taxon>
        <taxon>Sphingobacteriales</taxon>
        <taxon>Sphingobacteriaceae</taxon>
        <taxon>Pedobacter</taxon>
    </lineage>
</organism>
<dbReference type="PANTHER" id="PTHR37422">
    <property type="entry name" value="TEICHURONIC ACID BIOSYNTHESIS PROTEIN TUAE"/>
    <property type="match status" value="1"/>
</dbReference>
<keyword evidence="4 5" id="KW-0472">Membrane</keyword>
<evidence type="ECO:0000313" key="8">
    <source>
        <dbReference type="Proteomes" id="UP001165460"/>
    </source>
</evidence>
<feature type="transmembrane region" description="Helical" evidence="5">
    <location>
        <begin position="122"/>
        <end position="142"/>
    </location>
</feature>
<reference evidence="7" key="1">
    <citation type="submission" date="2022-03" db="EMBL/GenBank/DDBJ databases">
        <authorList>
            <person name="Woo C.Y."/>
        </authorList>
    </citation>
    <scope>NUCLEOTIDE SEQUENCE</scope>
    <source>
        <strain evidence="7">CYS-01</strain>
    </source>
</reference>
<feature type="transmembrane region" description="Helical" evidence="5">
    <location>
        <begin position="375"/>
        <end position="393"/>
    </location>
</feature>
<evidence type="ECO:0000256" key="3">
    <source>
        <dbReference type="ARBA" id="ARBA00022989"/>
    </source>
</evidence>
<evidence type="ECO:0000256" key="1">
    <source>
        <dbReference type="ARBA" id="ARBA00004141"/>
    </source>
</evidence>
<keyword evidence="7" id="KW-0436">Ligase</keyword>
<feature type="transmembrane region" description="Helical" evidence="5">
    <location>
        <begin position="148"/>
        <end position="165"/>
    </location>
</feature>
<sequence length="395" mass="45322">MTWIADFILGILIILCFYLSPIRIIQYYIAFAAAADEYFSAVVLICVLPVVFYKVLKDKSTHLKITKITLLLIFWVAYASLTIFWAIDYFRYFTEIVQLIISVLLMYLIYTLVDTREKLTQIFNGLVVAGVMLALLSIVNYNEYQSSAINYYAIIALFTLIIYPLSRYQKLLEKKTIGVFICVFLGLLIIHIHDSRAALGLGGLIIIWRVFWLNKMNKKLKYFLAITAVLAVSIYALGYLLNTDYFLDITDTEGNFSNLERIALLQQAWDLFLVHPFGMGQGASNNVFMNSTYTVLSYPHPHNTFAHLLTELGFVGLIIYLTLLVHIFRSWIKANKVKDLNETNYQIFIGLGLSLAILFAYSFFEDFLFNGVFNLYIFTFIGICLAMKNLLVVND</sequence>
<evidence type="ECO:0000259" key="6">
    <source>
        <dbReference type="Pfam" id="PF04932"/>
    </source>
</evidence>
<dbReference type="Proteomes" id="UP001165460">
    <property type="component" value="Unassembled WGS sequence"/>
</dbReference>
<comment type="subcellular location">
    <subcellularLocation>
        <location evidence="1">Membrane</location>
        <topology evidence="1">Multi-pass membrane protein</topology>
    </subcellularLocation>
</comment>
<dbReference type="RefSeq" id="WP_243358445.1">
    <property type="nucleotide sequence ID" value="NZ_JALGBH010000001.1"/>
</dbReference>
<feature type="transmembrane region" description="Helical" evidence="5">
    <location>
        <begin position="68"/>
        <end position="87"/>
    </location>
</feature>
<keyword evidence="8" id="KW-1185">Reference proteome</keyword>
<accession>A0ABS9ZSE2</accession>
<feature type="transmembrane region" description="Helical" evidence="5">
    <location>
        <begin position="7"/>
        <end position="26"/>
    </location>
</feature>
<dbReference type="EMBL" id="JALGBH010000001">
    <property type="protein sequence ID" value="MCJ0741501.1"/>
    <property type="molecule type" value="Genomic_DNA"/>
</dbReference>
<evidence type="ECO:0000256" key="4">
    <source>
        <dbReference type="ARBA" id="ARBA00023136"/>
    </source>
</evidence>
<dbReference type="InterPro" id="IPR007016">
    <property type="entry name" value="O-antigen_ligase-rel_domated"/>
</dbReference>
<dbReference type="PANTHER" id="PTHR37422:SF17">
    <property type="entry name" value="O-ANTIGEN LIGASE"/>
    <property type="match status" value="1"/>
</dbReference>
<dbReference type="InterPro" id="IPR051533">
    <property type="entry name" value="WaaL-like"/>
</dbReference>
<keyword evidence="3 5" id="KW-1133">Transmembrane helix</keyword>
<feature type="domain" description="O-antigen ligase-related" evidence="6">
    <location>
        <begin position="182"/>
        <end position="321"/>
    </location>
</feature>
<proteinExistence type="predicted"/>
<keyword evidence="2 5" id="KW-0812">Transmembrane</keyword>
<protein>
    <submittedName>
        <fullName evidence="7">O-antigen ligase family protein</fullName>
    </submittedName>
</protein>
<feature type="transmembrane region" description="Helical" evidence="5">
    <location>
        <begin position="93"/>
        <end position="110"/>
    </location>
</feature>
<comment type="caution">
    <text evidence="7">The sequence shown here is derived from an EMBL/GenBank/DDBJ whole genome shotgun (WGS) entry which is preliminary data.</text>
</comment>
<feature type="transmembrane region" description="Helical" evidence="5">
    <location>
        <begin position="344"/>
        <end position="363"/>
    </location>
</feature>
<evidence type="ECO:0000313" key="7">
    <source>
        <dbReference type="EMBL" id="MCJ0741501.1"/>
    </source>
</evidence>
<feature type="transmembrane region" description="Helical" evidence="5">
    <location>
        <begin position="177"/>
        <end position="193"/>
    </location>
</feature>
<dbReference type="Pfam" id="PF04932">
    <property type="entry name" value="Wzy_C"/>
    <property type="match status" value="1"/>
</dbReference>
<feature type="transmembrane region" description="Helical" evidence="5">
    <location>
        <begin position="222"/>
        <end position="241"/>
    </location>
</feature>
<dbReference type="GO" id="GO:0016874">
    <property type="term" value="F:ligase activity"/>
    <property type="evidence" value="ECO:0007669"/>
    <property type="project" value="UniProtKB-KW"/>
</dbReference>
<feature type="transmembrane region" description="Helical" evidence="5">
    <location>
        <begin position="38"/>
        <end position="56"/>
    </location>
</feature>
<gene>
    <name evidence="7" type="ORF">MMF97_02180</name>
</gene>
<evidence type="ECO:0000256" key="5">
    <source>
        <dbReference type="SAM" id="Phobius"/>
    </source>
</evidence>
<evidence type="ECO:0000256" key="2">
    <source>
        <dbReference type="ARBA" id="ARBA00022692"/>
    </source>
</evidence>